<feature type="non-terminal residue" evidence="6">
    <location>
        <position position="214"/>
    </location>
</feature>
<evidence type="ECO:0000256" key="4">
    <source>
        <dbReference type="ARBA" id="ARBA00022837"/>
    </source>
</evidence>
<dbReference type="EMBL" id="BTRK01000006">
    <property type="protein sequence ID" value="GMR60564.1"/>
    <property type="molecule type" value="Genomic_DNA"/>
</dbReference>
<comment type="caution">
    <text evidence="6">The sequence shown here is derived from an EMBL/GenBank/DDBJ whole genome shotgun (WGS) entry which is preliminary data.</text>
</comment>
<keyword evidence="4" id="KW-0106">Calcium</keyword>
<dbReference type="PROSITE" id="PS50222">
    <property type="entry name" value="EF_HAND_2"/>
    <property type="match status" value="2"/>
</dbReference>
<dbReference type="PANTHER" id="PTHR23055">
    <property type="entry name" value="CALCIUM BINDING PROTEINS"/>
    <property type="match status" value="1"/>
</dbReference>
<keyword evidence="2" id="KW-0479">Metal-binding</keyword>
<evidence type="ECO:0000313" key="6">
    <source>
        <dbReference type="EMBL" id="GMR60564.1"/>
    </source>
</evidence>
<evidence type="ECO:0000256" key="1">
    <source>
        <dbReference type="ARBA" id="ARBA00006049"/>
    </source>
</evidence>
<evidence type="ECO:0000313" key="7">
    <source>
        <dbReference type="Proteomes" id="UP001328107"/>
    </source>
</evidence>
<feature type="domain" description="EF-hand" evidence="5">
    <location>
        <begin position="86"/>
        <end position="121"/>
    </location>
</feature>
<proteinExistence type="inferred from homology"/>
<dbReference type="GO" id="GO:0005509">
    <property type="term" value="F:calcium ion binding"/>
    <property type="evidence" value="ECO:0007669"/>
    <property type="project" value="InterPro"/>
</dbReference>
<comment type="similarity">
    <text evidence="1">Belongs to the recoverin family.</text>
</comment>
<dbReference type="SMART" id="SM00054">
    <property type="entry name" value="EFh"/>
    <property type="match status" value="3"/>
</dbReference>
<dbReference type="PRINTS" id="PR00450">
    <property type="entry name" value="RECOVERIN"/>
</dbReference>
<dbReference type="AlphaFoldDB" id="A0AAN5DEX8"/>
<dbReference type="InterPro" id="IPR011992">
    <property type="entry name" value="EF-hand-dom_pair"/>
</dbReference>
<dbReference type="FunFam" id="1.10.238.10:FF:000009">
    <property type="entry name" value="Visinin-like protein 1"/>
    <property type="match status" value="1"/>
</dbReference>
<protein>
    <recommendedName>
        <fullName evidence="5">EF-hand domain-containing protein</fullName>
    </recommendedName>
</protein>
<dbReference type="PANTHER" id="PTHR23055:SF167">
    <property type="entry name" value="EF-HAND DOMAIN-CONTAINING PROTEIN"/>
    <property type="match status" value="1"/>
</dbReference>
<dbReference type="SUPFAM" id="SSF47473">
    <property type="entry name" value="EF-hand"/>
    <property type="match status" value="1"/>
</dbReference>
<organism evidence="6 7">
    <name type="scientific">Pristionchus mayeri</name>
    <dbReference type="NCBI Taxonomy" id="1317129"/>
    <lineage>
        <taxon>Eukaryota</taxon>
        <taxon>Metazoa</taxon>
        <taxon>Ecdysozoa</taxon>
        <taxon>Nematoda</taxon>
        <taxon>Chromadorea</taxon>
        <taxon>Rhabditida</taxon>
        <taxon>Rhabditina</taxon>
        <taxon>Diplogasteromorpha</taxon>
        <taxon>Diplogasteroidea</taxon>
        <taxon>Neodiplogasteridae</taxon>
        <taxon>Pristionchus</taxon>
    </lineage>
</organism>
<dbReference type="InterPro" id="IPR018247">
    <property type="entry name" value="EF_Hand_1_Ca_BS"/>
</dbReference>
<dbReference type="PROSITE" id="PS00018">
    <property type="entry name" value="EF_HAND_1"/>
    <property type="match status" value="2"/>
</dbReference>
<accession>A0AAN5DEX8</accession>
<dbReference type="CDD" id="cd00051">
    <property type="entry name" value="EFh"/>
    <property type="match status" value="1"/>
</dbReference>
<gene>
    <name evidence="6" type="ORF">PMAYCL1PPCAC_30759</name>
</gene>
<dbReference type="InterPro" id="IPR002048">
    <property type="entry name" value="EF_hand_dom"/>
</dbReference>
<dbReference type="Proteomes" id="UP001328107">
    <property type="component" value="Unassembled WGS sequence"/>
</dbReference>
<evidence type="ECO:0000259" key="5">
    <source>
        <dbReference type="PROSITE" id="PS50222"/>
    </source>
</evidence>
<keyword evidence="3" id="KW-0677">Repeat</keyword>
<evidence type="ECO:0000256" key="2">
    <source>
        <dbReference type="ARBA" id="ARBA00022723"/>
    </source>
</evidence>
<dbReference type="Pfam" id="PF13833">
    <property type="entry name" value="EF-hand_8"/>
    <property type="match status" value="1"/>
</dbReference>
<evidence type="ECO:0000256" key="3">
    <source>
        <dbReference type="ARBA" id="ARBA00022737"/>
    </source>
</evidence>
<reference evidence="7" key="1">
    <citation type="submission" date="2022-10" db="EMBL/GenBank/DDBJ databases">
        <title>Genome assembly of Pristionchus species.</title>
        <authorList>
            <person name="Yoshida K."/>
            <person name="Sommer R.J."/>
        </authorList>
    </citation>
    <scope>NUCLEOTIDE SEQUENCE [LARGE SCALE GENOMIC DNA]</scope>
    <source>
        <strain evidence="7">RS5460</strain>
    </source>
</reference>
<dbReference type="Pfam" id="PF13499">
    <property type="entry name" value="EF-hand_7"/>
    <property type="match status" value="1"/>
</dbReference>
<dbReference type="Gene3D" id="1.10.238.10">
    <property type="entry name" value="EF-hand"/>
    <property type="match status" value="1"/>
</dbReference>
<keyword evidence="7" id="KW-1185">Reference proteome</keyword>
<sequence>MIRTLVYSVIDSPMHEIVLNDLEPEADPPPLPRYRPPSLESICKQTKFTRKEIQIIYRAFKQGCPNGTIGLEQFQDIYILLFPHGLNSKYAEYVFRTFDSDGDKIISFEEFVSGLSVISRGSIEEKLNWIYTLYDIDRRGVIGHSELMKISQSMYDLIGRNAGPPVTYQHLLEHASTIVQKMDANKDGVITRQEFLDVCSNDEAICQSLDSFDT</sequence>
<dbReference type="InterPro" id="IPR028846">
    <property type="entry name" value="Recoverin"/>
</dbReference>
<name>A0AAN5DEX8_9BILA</name>
<feature type="domain" description="EF-hand" evidence="5">
    <location>
        <begin position="170"/>
        <end position="205"/>
    </location>
</feature>